<feature type="transmembrane region" description="Helical" evidence="8">
    <location>
        <begin position="71"/>
        <end position="98"/>
    </location>
</feature>
<dbReference type="EMBL" id="KV454538">
    <property type="protein sequence ID" value="ODV70095.1"/>
    <property type="molecule type" value="Genomic_DNA"/>
</dbReference>
<evidence type="ECO:0000313" key="10">
    <source>
        <dbReference type="EMBL" id="ODV70095.1"/>
    </source>
</evidence>
<dbReference type="PANTHER" id="PTHR43341:SF3">
    <property type="entry name" value="AMINO-ACID PERMEASE PB1C11.02-RELATED"/>
    <property type="match status" value="1"/>
</dbReference>
<gene>
    <name evidence="10" type="ORF">HYPBUDRAFT_155054</name>
</gene>
<organism evidence="10 11">
    <name type="scientific">Hyphopichia burtonii NRRL Y-1933</name>
    <dbReference type="NCBI Taxonomy" id="984485"/>
    <lineage>
        <taxon>Eukaryota</taxon>
        <taxon>Fungi</taxon>
        <taxon>Dikarya</taxon>
        <taxon>Ascomycota</taxon>
        <taxon>Saccharomycotina</taxon>
        <taxon>Pichiomycetes</taxon>
        <taxon>Debaryomycetaceae</taxon>
        <taxon>Hyphopichia</taxon>
    </lineage>
</organism>
<comment type="subcellular location">
    <subcellularLocation>
        <location evidence="1">Membrane</location>
        <topology evidence="1">Multi-pass membrane protein</topology>
    </subcellularLocation>
</comment>
<dbReference type="AlphaFoldDB" id="A0A1E4RSQ9"/>
<feature type="transmembrane region" description="Helical" evidence="8">
    <location>
        <begin position="355"/>
        <end position="376"/>
    </location>
</feature>
<feature type="domain" description="Amino acid permease/ SLC12A" evidence="9">
    <location>
        <begin position="40"/>
        <end position="485"/>
    </location>
</feature>
<feature type="transmembrane region" description="Helical" evidence="8">
    <location>
        <begin position="37"/>
        <end position="59"/>
    </location>
</feature>
<dbReference type="PIRSF" id="PIRSF006060">
    <property type="entry name" value="AA_transporter"/>
    <property type="match status" value="1"/>
</dbReference>
<dbReference type="PANTHER" id="PTHR43341">
    <property type="entry name" value="AMINO ACID PERMEASE"/>
    <property type="match status" value="1"/>
</dbReference>
<dbReference type="RefSeq" id="XP_020079162.1">
    <property type="nucleotide sequence ID" value="XM_020222079.1"/>
</dbReference>
<evidence type="ECO:0000256" key="7">
    <source>
        <dbReference type="ARBA" id="ARBA00023136"/>
    </source>
</evidence>
<dbReference type="FunFam" id="1.20.1740.10:FF:000001">
    <property type="entry name" value="Amino acid permease"/>
    <property type="match status" value="1"/>
</dbReference>
<feature type="transmembrane region" description="Helical" evidence="8">
    <location>
        <begin position="175"/>
        <end position="197"/>
    </location>
</feature>
<accession>A0A1E4RSQ9</accession>
<comment type="similarity">
    <text evidence="2">Belongs to the amino acid-polyamine-organocation (APC) superfamily. YAT (TC 2.A.3.10) family.</text>
</comment>
<evidence type="ECO:0000259" key="9">
    <source>
        <dbReference type="Pfam" id="PF00324"/>
    </source>
</evidence>
<feature type="transmembrane region" description="Helical" evidence="8">
    <location>
        <begin position="256"/>
        <end position="278"/>
    </location>
</feature>
<evidence type="ECO:0000256" key="2">
    <source>
        <dbReference type="ARBA" id="ARBA00006983"/>
    </source>
</evidence>
<feature type="transmembrane region" description="Helical" evidence="8">
    <location>
        <begin position="426"/>
        <end position="450"/>
    </location>
</feature>
<sequence>MSFSHSKDDKAYPDLENAYSSSQVVTEDLDRKLSVRIVNLITIGGVIGSGLLLGTSQALANSGPVSLVLNFIIMGISVYVTMISLGEMASFIPVAGLFTSYARRFGSESLGFAILSNYWFNDALSVASDLTAMSLVLEYWNSNFHYYIVSIIVWVALLIFNLLPVRLYGEIEYWLAILKVVTIFIFFIISIVVNAGVNPDHVYIGFSNYHDTPFVDGFKGFAKVFVTSAFTYGGLESITLTAGETKNPTRNIPKTIKLVFIRILIFYVLTTFFIGLNIPVNYPGLLTKSVQTSPFTISFHMVGAKAAGSFMNAVVLTSLISAGNHALYAGSRLGYTLGTERYLPKFLTKTNRWKVPYISTIITWFIGGLCFGASFVGAGTLWTWLQCIVGVSNQFSWWTIAIISIRFRRGLAKQGKTHLLNYVNWTYPYGPWLNLIFISFIILVQGWSAFAPWDVTSFFQSYLEVGVFPLSFIIWYIVYYFKNGKFDKFMKYEEMDFETDRYIQTQEEIDQDVYEQSLSGWKKFRYNFVDNFL</sequence>
<name>A0A1E4RSQ9_9ASCO</name>
<dbReference type="InterPro" id="IPR004840">
    <property type="entry name" value="Amino_acid_permease_CS"/>
</dbReference>
<dbReference type="Gene3D" id="1.20.1740.10">
    <property type="entry name" value="Amino acid/polyamine transporter I"/>
    <property type="match status" value="1"/>
</dbReference>
<feature type="transmembrane region" description="Helical" evidence="8">
    <location>
        <begin position="462"/>
        <end position="481"/>
    </location>
</feature>
<dbReference type="GO" id="GO:0015171">
    <property type="term" value="F:amino acid transmembrane transporter activity"/>
    <property type="evidence" value="ECO:0007669"/>
    <property type="project" value="TreeGrafter"/>
</dbReference>
<dbReference type="GO" id="GO:0016020">
    <property type="term" value="C:membrane"/>
    <property type="evidence" value="ECO:0007669"/>
    <property type="project" value="UniProtKB-SubCell"/>
</dbReference>
<keyword evidence="7 8" id="KW-0472">Membrane</keyword>
<dbReference type="InterPro" id="IPR004841">
    <property type="entry name" value="AA-permease/SLC12A_dom"/>
</dbReference>
<reference evidence="11" key="1">
    <citation type="submission" date="2016-05" db="EMBL/GenBank/DDBJ databases">
        <title>Comparative genomics of biotechnologically important yeasts.</title>
        <authorList>
            <consortium name="DOE Joint Genome Institute"/>
            <person name="Riley R."/>
            <person name="Haridas S."/>
            <person name="Wolfe K.H."/>
            <person name="Lopes M.R."/>
            <person name="Hittinger C.T."/>
            <person name="Goker M."/>
            <person name="Salamov A."/>
            <person name="Wisecaver J."/>
            <person name="Long T.M."/>
            <person name="Aerts A.L."/>
            <person name="Barry K."/>
            <person name="Choi C."/>
            <person name="Clum A."/>
            <person name="Coughlan A.Y."/>
            <person name="Deshpande S."/>
            <person name="Douglass A.P."/>
            <person name="Hanson S.J."/>
            <person name="Klenk H.-P."/>
            <person name="Labutti K."/>
            <person name="Lapidus A."/>
            <person name="Lindquist E."/>
            <person name="Lipzen A."/>
            <person name="Meier-Kolthoff J.P."/>
            <person name="Ohm R.A."/>
            <person name="Otillar R.P."/>
            <person name="Pangilinan J."/>
            <person name="Peng Y."/>
            <person name="Rokas A."/>
            <person name="Rosa C.A."/>
            <person name="Scheuner C."/>
            <person name="Sibirny A.A."/>
            <person name="Slot J.C."/>
            <person name="Stielow J.B."/>
            <person name="Sun H."/>
            <person name="Kurtzman C.P."/>
            <person name="Blackwell M."/>
            <person name="Grigoriev I.V."/>
            <person name="Jeffries T.W."/>
        </authorList>
    </citation>
    <scope>NUCLEOTIDE SEQUENCE [LARGE SCALE GENOMIC DNA]</scope>
    <source>
        <strain evidence="11">NRRL Y-1933</strain>
    </source>
</reference>
<dbReference type="STRING" id="984485.A0A1E4RSQ9"/>
<evidence type="ECO:0000256" key="4">
    <source>
        <dbReference type="ARBA" id="ARBA00022692"/>
    </source>
</evidence>
<dbReference type="Proteomes" id="UP000095085">
    <property type="component" value="Unassembled WGS sequence"/>
</dbReference>
<feature type="transmembrane region" description="Helical" evidence="8">
    <location>
        <begin position="298"/>
        <end position="322"/>
    </location>
</feature>
<dbReference type="GeneID" id="30996628"/>
<evidence type="ECO:0000256" key="1">
    <source>
        <dbReference type="ARBA" id="ARBA00004141"/>
    </source>
</evidence>
<dbReference type="OrthoDB" id="3900342at2759"/>
<evidence type="ECO:0000313" key="11">
    <source>
        <dbReference type="Proteomes" id="UP000095085"/>
    </source>
</evidence>
<keyword evidence="11" id="KW-1185">Reference proteome</keyword>
<dbReference type="Pfam" id="PF00324">
    <property type="entry name" value="AA_permease"/>
    <property type="match status" value="1"/>
</dbReference>
<feature type="transmembrane region" description="Helical" evidence="8">
    <location>
        <begin position="144"/>
        <end position="163"/>
    </location>
</feature>
<keyword evidence="4 8" id="KW-0812">Transmembrane</keyword>
<evidence type="ECO:0000256" key="6">
    <source>
        <dbReference type="ARBA" id="ARBA00022989"/>
    </source>
</evidence>
<protein>
    <recommendedName>
        <fullName evidence="9">Amino acid permease/ SLC12A domain-containing protein</fullName>
    </recommendedName>
</protein>
<evidence type="ECO:0000256" key="5">
    <source>
        <dbReference type="ARBA" id="ARBA00022970"/>
    </source>
</evidence>
<keyword evidence="5" id="KW-0029">Amino-acid transport</keyword>
<keyword evidence="6 8" id="KW-1133">Transmembrane helix</keyword>
<dbReference type="InterPro" id="IPR050524">
    <property type="entry name" value="APC_YAT"/>
</dbReference>
<evidence type="ECO:0000256" key="8">
    <source>
        <dbReference type="SAM" id="Phobius"/>
    </source>
</evidence>
<dbReference type="PROSITE" id="PS00218">
    <property type="entry name" value="AMINO_ACID_PERMEASE_1"/>
    <property type="match status" value="1"/>
</dbReference>
<feature type="transmembrane region" description="Helical" evidence="8">
    <location>
        <begin position="382"/>
        <end position="405"/>
    </location>
</feature>
<keyword evidence="3" id="KW-0813">Transport</keyword>
<evidence type="ECO:0000256" key="3">
    <source>
        <dbReference type="ARBA" id="ARBA00022448"/>
    </source>
</evidence>
<proteinExistence type="inferred from homology"/>